<dbReference type="OrthoDB" id="9984444at2"/>
<dbReference type="Proteomes" id="UP000270626">
    <property type="component" value="Unassembled WGS sequence"/>
</dbReference>
<gene>
    <name evidence="1" type="ORF">DFR40_2988</name>
</gene>
<dbReference type="AlphaFoldDB" id="A0A495VM23"/>
<evidence type="ECO:0008006" key="3">
    <source>
        <dbReference type="Google" id="ProtNLM"/>
    </source>
</evidence>
<dbReference type="RefSeq" id="WP_121459260.1">
    <property type="nucleotide sequence ID" value="NZ_RBXP01000018.1"/>
</dbReference>
<evidence type="ECO:0000313" key="1">
    <source>
        <dbReference type="EMBL" id="RKT50429.1"/>
    </source>
</evidence>
<organism evidence="1 2">
    <name type="scientific">Azonexus fungiphilus</name>
    <dbReference type="NCBI Taxonomy" id="146940"/>
    <lineage>
        <taxon>Bacteria</taxon>
        <taxon>Pseudomonadati</taxon>
        <taxon>Pseudomonadota</taxon>
        <taxon>Betaproteobacteria</taxon>
        <taxon>Rhodocyclales</taxon>
        <taxon>Azonexaceae</taxon>
        <taxon>Azonexus</taxon>
    </lineage>
</organism>
<accession>A0A495VM23</accession>
<comment type="caution">
    <text evidence="1">The sequence shown here is derived from an EMBL/GenBank/DDBJ whole genome shotgun (WGS) entry which is preliminary data.</text>
</comment>
<evidence type="ECO:0000313" key="2">
    <source>
        <dbReference type="Proteomes" id="UP000270626"/>
    </source>
</evidence>
<protein>
    <recommendedName>
        <fullName evidence="3">Protein FliT</fullName>
    </recommendedName>
</protein>
<name>A0A495VM23_9RHOO</name>
<sequence length="93" mass="10060">MPTERSLQALDQQLDTLLATLEHGDWDRLPDLEPSLLQALTAARSSSDAAQRKQIEALLQKLGRAIAACTQRKEQIAPLVNALATTAQTAVKA</sequence>
<dbReference type="EMBL" id="RBXP01000018">
    <property type="protein sequence ID" value="RKT50429.1"/>
    <property type="molecule type" value="Genomic_DNA"/>
</dbReference>
<keyword evidence="2" id="KW-1185">Reference proteome</keyword>
<reference evidence="1 2" key="1">
    <citation type="submission" date="2018-10" db="EMBL/GenBank/DDBJ databases">
        <title>Genomic Encyclopedia of Type Strains, Phase IV (KMG-IV): sequencing the most valuable type-strain genomes for metagenomic binning, comparative biology and taxonomic classification.</title>
        <authorList>
            <person name="Goeker M."/>
        </authorList>
    </citation>
    <scope>NUCLEOTIDE SEQUENCE [LARGE SCALE GENOMIC DNA]</scope>
    <source>
        <strain evidence="1 2">DSM 23841</strain>
    </source>
</reference>
<proteinExistence type="predicted"/>